<dbReference type="InterPro" id="IPR032630">
    <property type="entry name" value="P_typ_ATPase_c"/>
</dbReference>
<feature type="domain" description="P-type ATPase N-terminal" evidence="14">
    <location>
        <begin position="9"/>
        <end position="74"/>
    </location>
</feature>
<evidence type="ECO:0000313" key="16">
    <source>
        <dbReference type="EMBL" id="KAH6589492.1"/>
    </source>
</evidence>
<feature type="transmembrane region" description="Helical" evidence="13">
    <location>
        <begin position="906"/>
        <end position="925"/>
    </location>
</feature>
<dbReference type="InterPro" id="IPR032631">
    <property type="entry name" value="P-type_ATPase_N"/>
</dbReference>
<dbReference type="InterPro" id="IPR008250">
    <property type="entry name" value="ATPase_P-typ_transduc_dom_A_sf"/>
</dbReference>
<comment type="catalytic activity">
    <reaction evidence="11 13">
        <text>ATP + H2O + phospholipidSide 1 = ADP + phosphate + phospholipidSide 2.</text>
        <dbReference type="EC" id="7.6.2.1"/>
    </reaction>
</comment>
<dbReference type="NCBIfam" id="TIGR01652">
    <property type="entry name" value="ATPase-Plipid"/>
    <property type="match status" value="1"/>
</dbReference>
<dbReference type="PANTHER" id="PTHR24092:SF150">
    <property type="entry name" value="PHOSPHOLIPID-TRANSPORTING ATPASE"/>
    <property type="match status" value="1"/>
</dbReference>
<dbReference type="SFLD" id="SFLDG00002">
    <property type="entry name" value="C1.7:_P-type_atpase_like"/>
    <property type="match status" value="1"/>
</dbReference>
<reference evidence="16 17" key="1">
    <citation type="submission" date="2021-02" db="EMBL/GenBank/DDBJ databases">
        <title>Variation within the Batrachochytrium salamandrivorans European outbreak.</title>
        <authorList>
            <person name="Kelly M."/>
            <person name="Pasmans F."/>
            <person name="Shea T.P."/>
            <person name="Munoz J.F."/>
            <person name="Carranza S."/>
            <person name="Cuomo C.A."/>
            <person name="Martel A."/>
        </authorList>
    </citation>
    <scope>NUCLEOTIDE SEQUENCE [LARGE SCALE GENOMIC DNA]</scope>
    <source>
        <strain evidence="16 17">AMFP18/2</strain>
    </source>
</reference>
<dbReference type="InterPro" id="IPR006539">
    <property type="entry name" value="P-type_ATPase_IV"/>
</dbReference>
<dbReference type="InterPro" id="IPR023299">
    <property type="entry name" value="ATPase_P-typ_cyto_dom_N"/>
</dbReference>
<dbReference type="Pfam" id="PF16209">
    <property type="entry name" value="PhoLip_ATPase_N"/>
    <property type="match status" value="1"/>
</dbReference>
<dbReference type="InterPro" id="IPR044492">
    <property type="entry name" value="P_typ_ATPase_HD_dom"/>
</dbReference>
<feature type="transmembrane region" description="Helical" evidence="13">
    <location>
        <begin position="868"/>
        <end position="886"/>
    </location>
</feature>
<accession>A0ABQ8EZR8</accession>
<evidence type="ECO:0000256" key="11">
    <source>
        <dbReference type="ARBA" id="ARBA00034036"/>
    </source>
</evidence>
<feature type="transmembrane region" description="Helical" evidence="13">
    <location>
        <begin position="1055"/>
        <end position="1074"/>
    </location>
</feature>
<keyword evidence="3 13" id="KW-0812">Transmembrane</keyword>
<dbReference type="SUPFAM" id="SSF81653">
    <property type="entry name" value="Calcium ATPase, transduction domain A"/>
    <property type="match status" value="1"/>
</dbReference>
<dbReference type="SUPFAM" id="SSF81665">
    <property type="entry name" value="Calcium ATPase, transmembrane domain M"/>
    <property type="match status" value="1"/>
</dbReference>
<evidence type="ECO:0000313" key="17">
    <source>
        <dbReference type="Proteomes" id="UP001648503"/>
    </source>
</evidence>
<evidence type="ECO:0000256" key="5">
    <source>
        <dbReference type="ARBA" id="ARBA00022741"/>
    </source>
</evidence>
<dbReference type="EMBL" id="JAFCIX010000453">
    <property type="protein sequence ID" value="KAH6589492.1"/>
    <property type="molecule type" value="Genomic_DNA"/>
</dbReference>
<evidence type="ECO:0000259" key="15">
    <source>
        <dbReference type="Pfam" id="PF16212"/>
    </source>
</evidence>
<dbReference type="Pfam" id="PF13246">
    <property type="entry name" value="Cation_ATPase"/>
    <property type="match status" value="1"/>
</dbReference>
<dbReference type="Gene3D" id="3.40.1110.10">
    <property type="entry name" value="Calcium-transporting ATPase, cytoplasmic domain N"/>
    <property type="match status" value="1"/>
</dbReference>
<evidence type="ECO:0000256" key="13">
    <source>
        <dbReference type="RuleBase" id="RU362033"/>
    </source>
</evidence>
<dbReference type="SUPFAM" id="SSF81660">
    <property type="entry name" value="Metal cation-transporting ATPase, ATP-binding domain N"/>
    <property type="match status" value="1"/>
</dbReference>
<evidence type="ECO:0000256" key="3">
    <source>
        <dbReference type="ARBA" id="ARBA00022692"/>
    </source>
</evidence>
<dbReference type="SFLD" id="SFLDF00027">
    <property type="entry name" value="p-type_atpase"/>
    <property type="match status" value="1"/>
</dbReference>
<feature type="transmembrane region" description="Helical" evidence="13">
    <location>
        <begin position="988"/>
        <end position="1008"/>
    </location>
</feature>
<proteinExistence type="inferred from homology"/>
<dbReference type="Pfam" id="PF16212">
    <property type="entry name" value="PhoLip_ATPase_C"/>
    <property type="match status" value="1"/>
</dbReference>
<evidence type="ECO:0000256" key="4">
    <source>
        <dbReference type="ARBA" id="ARBA00022723"/>
    </source>
</evidence>
<dbReference type="InterPro" id="IPR018303">
    <property type="entry name" value="ATPase_P-typ_P_site"/>
</dbReference>
<keyword evidence="10 13" id="KW-0472">Membrane</keyword>
<feature type="transmembrane region" description="Helical" evidence="13">
    <location>
        <begin position="317"/>
        <end position="339"/>
    </location>
</feature>
<comment type="subcellular location">
    <subcellularLocation>
        <location evidence="1 13">Membrane</location>
        <topology evidence="1 13">Multi-pass membrane protein</topology>
    </subcellularLocation>
</comment>
<keyword evidence="7 13" id="KW-0460">Magnesium</keyword>
<dbReference type="SUPFAM" id="SSF56784">
    <property type="entry name" value="HAD-like"/>
    <property type="match status" value="1"/>
</dbReference>
<evidence type="ECO:0000256" key="7">
    <source>
        <dbReference type="ARBA" id="ARBA00022842"/>
    </source>
</evidence>
<keyword evidence="5 13" id="KW-0547">Nucleotide-binding</keyword>
<feature type="transmembrane region" description="Helical" evidence="13">
    <location>
        <begin position="270"/>
        <end position="297"/>
    </location>
</feature>
<evidence type="ECO:0000256" key="9">
    <source>
        <dbReference type="ARBA" id="ARBA00022989"/>
    </source>
</evidence>
<evidence type="ECO:0000259" key="14">
    <source>
        <dbReference type="Pfam" id="PF16209"/>
    </source>
</evidence>
<keyword evidence="4" id="KW-0479">Metal-binding</keyword>
<gene>
    <name evidence="16" type="ORF">BASA50_010001</name>
</gene>
<dbReference type="InterPro" id="IPR023298">
    <property type="entry name" value="ATPase_P-typ_TM_dom_sf"/>
</dbReference>
<dbReference type="EC" id="7.6.2.1" evidence="13"/>
<feature type="transmembrane region" description="Helical" evidence="13">
    <location>
        <begin position="1015"/>
        <end position="1035"/>
    </location>
</feature>
<dbReference type="SFLD" id="SFLDS00003">
    <property type="entry name" value="Haloacid_Dehalogenase"/>
    <property type="match status" value="1"/>
</dbReference>
<evidence type="ECO:0000256" key="8">
    <source>
        <dbReference type="ARBA" id="ARBA00022967"/>
    </source>
</evidence>
<comment type="caution">
    <text evidence="16">The sequence shown here is derived from an EMBL/GenBank/DDBJ whole genome shotgun (WGS) entry which is preliminary data.</text>
</comment>
<dbReference type="Gene3D" id="2.70.150.10">
    <property type="entry name" value="Calcium-transporting ATPase, cytoplasmic transduction domain A"/>
    <property type="match status" value="1"/>
</dbReference>
<sequence length="1156" mass="131181">MGSLPNRIIHINDPIKNQTQKFSINSITTGKYNIATFVPKFLFEQFSKYANMFFLFVAIIQQIGDLSPTNRYGTVIPLCIVLAVSAAKEIMEDLKRHSQDAIVNSRIVNTLSGTTFIPKPWRDVVVGDVVRIENSQYFPADLVLLSSSEPDSLCYIETSNLDGETNLKIRQGLPETMNFLTPDDVASMEGVIKSELPNNSLYTFEGTLRLREKEIPLNPDQLLLRGAMLRNTRWIYGIVVFTGHESKLMKNATATPIKRTHLDKLVNKHIIYLFFILVAMSVICALGTLVRHLYNAFEVDILMIPSSIAWGNFPGNIITYIILFNNLIPMSLIVTMEIVRYFLGTLINSDQDLYYEPENTPATSRTSSLVEELGQIDYIFSDKTGTLTCNIMEFRMLSIAGTVYAEVVPDNRKVIVDENGKPSGWYDFNRLKDHERSAPTSNVIKEFLQLLAVCHTVIPEVNEEDPTKIIFQASSPDEAALVKGAQTLGYQFTTRRPRSVSYKHDGQEYEWEVLQVNEFNSTRKRMSAIVRSPEGRIKLYIKGADTVIFERLSKQGNPFYDATCAHLEEFANDGLRTLCIAYRDIPDEEYAEWSKIYEKASTTINNRSAELEKSAELIEKDLILLGATAIEDRLQDDVPDTIHTLATAGIKIWVLTGDRQETAINIGYSCKLITEEMSLIVCNEPTHYETKEFLVQKLAAMKGGMDTAGANSSTFWAMRYLNGVPYVKHLMAEKHSKLKKQPDGDLEQIALIIDGKSLAYALEDDIKFIFLELATLCKAVICCRVSPLQKALVVKLVRKNVEGAVTLAIGDGANDVSMIQAAHVGIGISGQEGLQAARSADFAIAQFRFLRKLLLVHGGWAYSRLSKVVLYSFYKNITLYLIQLWFSFDNGFSGQTLFETWTQSSYNIVFAFFQPLAIGVFDQFLNSKMLDRYPQLYHLGQTNEFYNNYTFWSWIANSFFHSLVMYYGLTYVYGEGSMMADGRVANNWVLGEMIYTADLITITIKAALTVDSWVNFTFFGVFGSIFLWFALFPIYVVVGPMVKLGTELEGVNYPMFASLSFWVGILIIPFVANLRDFIWKYGKRIISPRSYHIVQEINRFNIPDHRPRMEWFRKAVAKVRVVQRQKRTRGYAFSQGETGQAQLIRVYDTTRRKPRG</sequence>
<feature type="domain" description="P-type ATPase C-terminal" evidence="15">
    <location>
        <begin position="837"/>
        <end position="1088"/>
    </location>
</feature>
<evidence type="ECO:0000256" key="1">
    <source>
        <dbReference type="ARBA" id="ARBA00004141"/>
    </source>
</evidence>
<dbReference type="PRINTS" id="PR00119">
    <property type="entry name" value="CATATPASE"/>
</dbReference>
<evidence type="ECO:0000256" key="12">
    <source>
        <dbReference type="ARBA" id="ARBA00049128"/>
    </source>
</evidence>
<evidence type="ECO:0000256" key="6">
    <source>
        <dbReference type="ARBA" id="ARBA00022840"/>
    </source>
</evidence>
<comment type="catalytic activity">
    <reaction evidence="12">
        <text>a 1,2-diacyl-sn-glycero-3-phosphoethanolamine(out) + ATP + H2O = a 1,2-diacyl-sn-glycero-3-phosphoethanolamine(in) + ADP + phosphate + H(+)</text>
        <dbReference type="Rhea" id="RHEA:66132"/>
        <dbReference type="ChEBI" id="CHEBI:15377"/>
        <dbReference type="ChEBI" id="CHEBI:15378"/>
        <dbReference type="ChEBI" id="CHEBI:30616"/>
        <dbReference type="ChEBI" id="CHEBI:43474"/>
        <dbReference type="ChEBI" id="CHEBI:64612"/>
        <dbReference type="ChEBI" id="CHEBI:456216"/>
    </reaction>
    <physiologicalReaction direction="left-to-right" evidence="12">
        <dbReference type="Rhea" id="RHEA:66133"/>
    </physiologicalReaction>
</comment>
<name>A0ABQ8EZR8_9FUNG</name>
<feature type="transmembrane region" description="Helical" evidence="13">
    <location>
        <begin position="946"/>
        <end position="968"/>
    </location>
</feature>
<evidence type="ECO:0000256" key="10">
    <source>
        <dbReference type="ARBA" id="ARBA00023136"/>
    </source>
</evidence>
<dbReference type="NCBIfam" id="TIGR01494">
    <property type="entry name" value="ATPase_P-type"/>
    <property type="match status" value="1"/>
</dbReference>
<keyword evidence="8 13" id="KW-1278">Translocase</keyword>
<dbReference type="Proteomes" id="UP001648503">
    <property type="component" value="Unassembled WGS sequence"/>
</dbReference>
<comment type="similarity">
    <text evidence="2 13">Belongs to the cation transport ATPase (P-type) (TC 3.A.3) family. Type IV subfamily.</text>
</comment>
<dbReference type="InterPro" id="IPR036412">
    <property type="entry name" value="HAD-like_sf"/>
</dbReference>
<keyword evidence="17" id="KW-1185">Reference proteome</keyword>
<evidence type="ECO:0000256" key="2">
    <source>
        <dbReference type="ARBA" id="ARBA00008109"/>
    </source>
</evidence>
<dbReference type="InterPro" id="IPR001757">
    <property type="entry name" value="P_typ_ATPase"/>
</dbReference>
<keyword evidence="6 13" id="KW-0067">ATP-binding</keyword>
<dbReference type="PANTHER" id="PTHR24092">
    <property type="entry name" value="PROBABLE PHOSPHOLIPID-TRANSPORTING ATPASE"/>
    <property type="match status" value="1"/>
</dbReference>
<dbReference type="CDD" id="cd02073">
    <property type="entry name" value="P-type_ATPase_APLT_Dnf-like"/>
    <property type="match status" value="1"/>
</dbReference>
<organism evidence="16 17">
    <name type="scientific">Batrachochytrium salamandrivorans</name>
    <dbReference type="NCBI Taxonomy" id="1357716"/>
    <lineage>
        <taxon>Eukaryota</taxon>
        <taxon>Fungi</taxon>
        <taxon>Fungi incertae sedis</taxon>
        <taxon>Chytridiomycota</taxon>
        <taxon>Chytridiomycota incertae sedis</taxon>
        <taxon>Chytridiomycetes</taxon>
        <taxon>Rhizophydiales</taxon>
        <taxon>Rhizophydiales incertae sedis</taxon>
        <taxon>Batrachochytrium</taxon>
    </lineage>
</organism>
<dbReference type="InterPro" id="IPR023214">
    <property type="entry name" value="HAD_sf"/>
</dbReference>
<dbReference type="PROSITE" id="PS00154">
    <property type="entry name" value="ATPASE_E1_E2"/>
    <property type="match status" value="1"/>
</dbReference>
<protein>
    <recommendedName>
        <fullName evidence="13">Phospholipid-transporting ATPase</fullName>
        <ecNumber evidence="13">7.6.2.1</ecNumber>
    </recommendedName>
</protein>
<dbReference type="Gene3D" id="3.40.50.1000">
    <property type="entry name" value="HAD superfamily/HAD-like"/>
    <property type="match status" value="1"/>
</dbReference>
<keyword evidence="9 13" id="KW-1133">Transmembrane helix</keyword>